<evidence type="ECO:0000313" key="2">
    <source>
        <dbReference type="Proteomes" id="UP000037035"/>
    </source>
</evidence>
<dbReference type="Proteomes" id="UP000037035">
    <property type="component" value="Unassembled WGS sequence"/>
</dbReference>
<evidence type="ECO:0008006" key="3">
    <source>
        <dbReference type="Google" id="ProtNLM"/>
    </source>
</evidence>
<evidence type="ECO:0000313" key="1">
    <source>
        <dbReference type="EMBL" id="KNZ61475.1"/>
    </source>
</evidence>
<reference evidence="1 2" key="1">
    <citation type="submission" date="2015-08" db="EMBL/GenBank/DDBJ databases">
        <title>Next Generation Sequencing and Analysis of the Genome of Puccinia sorghi L Schw, the Causal Agent of Maize Common Rust.</title>
        <authorList>
            <person name="Rochi L."/>
            <person name="Burguener G."/>
            <person name="Darino M."/>
            <person name="Turjanski A."/>
            <person name="Kreff E."/>
            <person name="Dieguez M.J."/>
            <person name="Sacco F."/>
        </authorList>
    </citation>
    <scope>NUCLEOTIDE SEQUENCE [LARGE SCALE GENOMIC DNA]</scope>
    <source>
        <strain evidence="1 2">RO10H11247</strain>
    </source>
</reference>
<name>A0A0L6VMY7_9BASI</name>
<gene>
    <name evidence="1" type="ORF">VP01_1395g3</name>
</gene>
<dbReference type="VEuPathDB" id="FungiDB:VP01_1395g3"/>
<dbReference type="AlphaFoldDB" id="A0A0L6VMY7"/>
<dbReference type="OrthoDB" id="2847449at2759"/>
<keyword evidence="2" id="KW-1185">Reference proteome</keyword>
<accession>A0A0L6VMY7</accession>
<protein>
    <recommendedName>
        <fullName evidence="3">DUF4219 domain-containing protein</fullName>
    </recommendedName>
</protein>
<dbReference type="EMBL" id="LAVV01004398">
    <property type="protein sequence ID" value="KNZ61475.1"/>
    <property type="molecule type" value="Genomic_DNA"/>
</dbReference>
<comment type="caution">
    <text evidence="1">The sequence shown here is derived from an EMBL/GenBank/DDBJ whole genome shotgun (WGS) entry which is preliminary data.</text>
</comment>
<proteinExistence type="predicted"/>
<sequence length="299" mass="33907">MSDASDDANSTADTASIIMDKINTTILKTAIEAIPLLTQDNYTLWKNRVKNMLDLQDLLEPLVSSIGVLSTTKDKSSKKIWKSISEYFASSQASNQARVFNAILHIYFNPNNMQESIPQVKTAISRLHKVGINLPKEIIAYLILHKLLPTWSWIIFDCTQMTKKIWQMRELILNPRRSPYSPTTPRNVRRVGIIHKLGTKWPTFGFYTLISDLIKKAIKGRKMKQVSAVFTHPSPNSQQNFILDLESSSHMVSDQNLFVSLDHSEQGIVRTTSGEDSLEIKGIGTSRFPIEFLLKTEDL</sequence>
<organism evidence="1 2">
    <name type="scientific">Puccinia sorghi</name>
    <dbReference type="NCBI Taxonomy" id="27349"/>
    <lineage>
        <taxon>Eukaryota</taxon>
        <taxon>Fungi</taxon>
        <taxon>Dikarya</taxon>
        <taxon>Basidiomycota</taxon>
        <taxon>Pucciniomycotina</taxon>
        <taxon>Pucciniomycetes</taxon>
        <taxon>Pucciniales</taxon>
        <taxon>Pucciniaceae</taxon>
        <taxon>Puccinia</taxon>
    </lineage>
</organism>